<feature type="binding site" evidence="2">
    <location>
        <position position="145"/>
    </location>
    <ligand>
        <name>acetyl-CoA</name>
        <dbReference type="ChEBI" id="CHEBI:57288"/>
    </ligand>
</feature>
<name>A0A6G3ZRQ1_9BACL</name>
<dbReference type="NCBIfam" id="TIGR03570">
    <property type="entry name" value="NeuD_NnaD"/>
    <property type="match status" value="1"/>
</dbReference>
<feature type="domain" description="Mannose-1-phosphate guanyltransferase C-terminal" evidence="4">
    <location>
        <begin position="87"/>
        <end position="164"/>
    </location>
</feature>
<feature type="binding site" evidence="2">
    <location>
        <position position="69"/>
    </location>
    <ligand>
        <name>substrate</name>
    </ligand>
</feature>
<evidence type="ECO:0000259" key="3">
    <source>
        <dbReference type="Pfam" id="PF17836"/>
    </source>
</evidence>
<dbReference type="InterPro" id="IPR020019">
    <property type="entry name" value="AcTrfase_PglD-like"/>
</dbReference>
<reference evidence="5" key="1">
    <citation type="submission" date="2020-02" db="EMBL/GenBank/DDBJ databases">
        <authorList>
            <person name="Shen X.-R."/>
            <person name="Zhang Y.-X."/>
        </authorList>
    </citation>
    <scope>NUCLEOTIDE SEQUENCE</scope>
    <source>
        <strain evidence="5">SYP-B3998</strain>
    </source>
</reference>
<dbReference type="InterPro" id="IPR056729">
    <property type="entry name" value="GMPPB_C"/>
</dbReference>
<dbReference type="InterPro" id="IPR050179">
    <property type="entry name" value="Trans_hexapeptide_repeat"/>
</dbReference>
<dbReference type="Gene3D" id="3.40.50.20">
    <property type="match status" value="1"/>
</dbReference>
<keyword evidence="5" id="KW-0808">Transferase</keyword>
<dbReference type="RefSeq" id="WP_163940454.1">
    <property type="nucleotide sequence ID" value="NZ_JAAIKC010000001.1"/>
</dbReference>
<dbReference type="EMBL" id="JAAIKC010000001">
    <property type="protein sequence ID" value="NEW04730.1"/>
    <property type="molecule type" value="Genomic_DNA"/>
</dbReference>
<dbReference type="PANTHER" id="PTHR43300">
    <property type="entry name" value="ACETYLTRANSFERASE"/>
    <property type="match status" value="1"/>
</dbReference>
<proteinExistence type="predicted"/>
<evidence type="ECO:0000259" key="4">
    <source>
        <dbReference type="Pfam" id="PF25087"/>
    </source>
</evidence>
<organism evidence="5">
    <name type="scientific">Paenibacillus sp. SYP-B3998</name>
    <dbReference type="NCBI Taxonomy" id="2678564"/>
    <lineage>
        <taxon>Bacteria</taxon>
        <taxon>Bacillati</taxon>
        <taxon>Bacillota</taxon>
        <taxon>Bacilli</taxon>
        <taxon>Bacillales</taxon>
        <taxon>Paenibacillaceae</taxon>
        <taxon>Paenibacillus</taxon>
    </lineage>
</organism>
<sequence length="221" mass="23156">MKKLILIGGGGHGKVVLDVMTAQGVYVLAGVGDDRFSHTFLQHGVPHGPITDMIKLLEYDEFSLLIAIGSNRSRHAVEQRIGVAKAKYATLIHPKAVIGSGVTVGEGSVIMPGAIINCGAHIGRHCIINTGSIIEHENVIGDFVHLSPTAALGGDVAIEDGAHIGMGAKVIEGRRIGSWSTLGAGAVAITDIPQLCTAVGVPAKPIKYAEDKQILIRQRRA</sequence>
<evidence type="ECO:0000313" key="5">
    <source>
        <dbReference type="EMBL" id="NEW04730.1"/>
    </source>
</evidence>
<evidence type="ECO:0000256" key="1">
    <source>
        <dbReference type="PIRSR" id="PIRSR620019-1"/>
    </source>
</evidence>
<dbReference type="GO" id="GO:0016740">
    <property type="term" value="F:transferase activity"/>
    <property type="evidence" value="ECO:0007669"/>
    <property type="project" value="UniProtKB-KW"/>
</dbReference>
<evidence type="ECO:0000256" key="2">
    <source>
        <dbReference type="PIRSR" id="PIRSR620019-2"/>
    </source>
</evidence>
<feature type="site" description="Increases basicity of active site His" evidence="1">
    <location>
        <position position="137"/>
    </location>
</feature>
<dbReference type="CDD" id="cd03360">
    <property type="entry name" value="LbH_AT_putative"/>
    <property type="match status" value="1"/>
</dbReference>
<dbReference type="Pfam" id="PF25087">
    <property type="entry name" value="GMPPB_C"/>
    <property type="match status" value="1"/>
</dbReference>
<dbReference type="InterPro" id="IPR011004">
    <property type="entry name" value="Trimer_LpxA-like_sf"/>
</dbReference>
<dbReference type="Gene3D" id="2.160.10.10">
    <property type="entry name" value="Hexapeptide repeat proteins"/>
    <property type="match status" value="1"/>
</dbReference>
<comment type="caution">
    <text evidence="5">The sequence shown here is derived from an EMBL/GenBank/DDBJ whole genome shotgun (WGS) entry which is preliminary data.</text>
</comment>
<feature type="domain" description="PglD N-terminal" evidence="3">
    <location>
        <begin position="3"/>
        <end position="79"/>
    </location>
</feature>
<dbReference type="PANTHER" id="PTHR43300:SF7">
    <property type="entry name" value="UDP-N-ACETYLBACILLOSAMINE N-ACETYLTRANSFERASE"/>
    <property type="match status" value="1"/>
</dbReference>
<feature type="active site" description="Proton acceptor" evidence="1">
    <location>
        <position position="136"/>
    </location>
</feature>
<protein>
    <submittedName>
        <fullName evidence="5">Acetyltransferase</fullName>
    </submittedName>
</protein>
<dbReference type="AlphaFoldDB" id="A0A6G3ZRQ1"/>
<accession>A0A6G3ZRQ1</accession>
<gene>
    <name evidence="5" type="ORF">GK047_01680</name>
</gene>
<dbReference type="SUPFAM" id="SSF51161">
    <property type="entry name" value="Trimeric LpxA-like enzymes"/>
    <property type="match status" value="1"/>
</dbReference>
<dbReference type="InterPro" id="IPR041561">
    <property type="entry name" value="PglD_N"/>
</dbReference>
<dbReference type="Pfam" id="PF17836">
    <property type="entry name" value="PglD_N"/>
    <property type="match status" value="1"/>
</dbReference>